<feature type="compositionally biased region" description="Polar residues" evidence="15">
    <location>
        <begin position="245"/>
        <end position="256"/>
    </location>
</feature>
<dbReference type="GO" id="GO:0042973">
    <property type="term" value="F:glucan endo-1,3-beta-D-glucosidase activity"/>
    <property type="evidence" value="ECO:0007669"/>
    <property type="project" value="UniProtKB-EC"/>
</dbReference>
<dbReference type="GO" id="GO:0071555">
    <property type="term" value="P:cell wall organization"/>
    <property type="evidence" value="ECO:0007669"/>
    <property type="project" value="UniProtKB-KW"/>
</dbReference>
<dbReference type="GO" id="GO:0009986">
    <property type="term" value="C:cell surface"/>
    <property type="evidence" value="ECO:0007669"/>
    <property type="project" value="TreeGrafter"/>
</dbReference>
<protein>
    <recommendedName>
        <fullName evidence="4">glucan endo-1,3-beta-D-glucosidase</fullName>
        <ecNumber evidence="4">3.2.1.39</ecNumber>
    </recommendedName>
    <alternativeName>
        <fullName evidence="14">Endo-1,3-beta-glucanase btgC</fullName>
    </alternativeName>
    <alternativeName>
        <fullName evidence="13">Laminarinase btgC</fullName>
    </alternativeName>
</protein>
<keyword evidence="8" id="KW-0325">Glycoprotein</keyword>
<keyword evidence="9" id="KW-0119">Carbohydrate metabolism</keyword>
<evidence type="ECO:0000256" key="14">
    <source>
        <dbReference type="ARBA" id="ARBA00043078"/>
    </source>
</evidence>
<evidence type="ECO:0000256" key="10">
    <source>
        <dbReference type="ARBA" id="ARBA00023316"/>
    </source>
</evidence>
<keyword evidence="16" id="KW-0812">Transmembrane</keyword>
<dbReference type="EC" id="3.2.1.39" evidence="4"/>
<evidence type="ECO:0000256" key="1">
    <source>
        <dbReference type="ARBA" id="ARBA00000382"/>
    </source>
</evidence>
<dbReference type="PANTHER" id="PTHR16631:SF17">
    <property type="entry name" value="GLUCAN ENDO-1,3-BETA-GLUCOSIDASE BTGC"/>
    <property type="match status" value="1"/>
</dbReference>
<keyword evidence="18" id="KW-1185">Reference proteome</keyword>
<dbReference type="GO" id="GO:0000272">
    <property type="term" value="P:polysaccharide catabolic process"/>
    <property type="evidence" value="ECO:0007669"/>
    <property type="project" value="UniProtKB-KW"/>
</dbReference>
<evidence type="ECO:0000256" key="3">
    <source>
        <dbReference type="ARBA" id="ARBA00008773"/>
    </source>
</evidence>
<feature type="compositionally biased region" description="Low complexity" evidence="15">
    <location>
        <begin position="283"/>
        <end position="296"/>
    </location>
</feature>
<dbReference type="AlphaFoldDB" id="A0A9P9AH53"/>
<name>A0A9P9AH53_9PEZI</name>
<keyword evidence="5" id="KW-1003">Cell membrane</keyword>
<feature type="compositionally biased region" description="Polar residues" evidence="15">
    <location>
        <begin position="183"/>
        <end position="214"/>
    </location>
</feature>
<evidence type="ECO:0000256" key="13">
    <source>
        <dbReference type="ARBA" id="ARBA00042373"/>
    </source>
</evidence>
<evidence type="ECO:0000256" key="16">
    <source>
        <dbReference type="SAM" id="Phobius"/>
    </source>
</evidence>
<comment type="catalytic activity">
    <reaction evidence="1">
        <text>Hydrolysis of (1-&gt;3)-beta-D-glucosidic linkages in (1-&gt;3)-beta-D-glucans.</text>
        <dbReference type="EC" id="3.2.1.39"/>
    </reaction>
</comment>
<evidence type="ECO:0000256" key="4">
    <source>
        <dbReference type="ARBA" id="ARBA00012780"/>
    </source>
</evidence>
<dbReference type="InterPro" id="IPR017853">
    <property type="entry name" value="GH"/>
</dbReference>
<feature type="compositionally biased region" description="Basic and acidic residues" evidence="15">
    <location>
        <begin position="91"/>
        <end position="104"/>
    </location>
</feature>
<feature type="region of interest" description="Disordered" evidence="15">
    <location>
        <begin position="383"/>
        <end position="410"/>
    </location>
</feature>
<feature type="compositionally biased region" description="Low complexity" evidence="15">
    <location>
        <begin position="108"/>
        <end position="120"/>
    </location>
</feature>
<evidence type="ECO:0000256" key="2">
    <source>
        <dbReference type="ARBA" id="ARBA00004401"/>
    </source>
</evidence>
<evidence type="ECO:0000256" key="12">
    <source>
        <dbReference type="ARBA" id="ARBA00037649"/>
    </source>
</evidence>
<feature type="compositionally biased region" description="Low complexity" evidence="15">
    <location>
        <begin position="56"/>
        <end position="78"/>
    </location>
</feature>
<sequence length="732" mass="79281">MSYRNYNNGGYAEREPLSDYHDSSPPRPQRYQSPYQDQDPYRQQGPYDGDYAPQGYQQEDSYYQQPQQHQRQQQQQHHVGGGHPDSSYNRMRSERSQGRSERGKYPPAAAVGAAGGAAAAYGSQNAPPPPPPHANNNYGVTPGSDNFSEQASGGMAGIAYSVADQNARESGVEAARGGPQGYGQYNSPSMPQQAYYTQSPRPSANGMESRSSLTPLGAAAMPPGVGTPTRTPHGYGAPDPYNDDPYQSYSTRSTDPNLGVVNPNLIIDDGDDGLGYRKPQRGSMLSLSHSDRGSSSNVTTVAAGAAAAGGLAAGGKRGSGYYAVKNQSAYDLGSTGGEKPSEWMKGQKSNKKRWKWVVIIGVLILIIGAIVGGTLGALMGGGGGGKGNSSGSSRGGGGQSADDDTKSNGDLNINSAEIKELMNNDNLHKVFPGFDYTPLNAQYPYCIHDPPSQNNITRDIAVLSKLTNIVRLYGSDCNQTEMVIHAIQQLKLQNTMKLWISVWLDKNSTTNDRQLSQLYSILDEYDDTYFEGVIVGNEVLFREDMTITELTTVMDSVRSNLTTKGHNLPVATSDLGSAWTAELSASSDYLLSNIHPLFMGVDSSKSAGETYDFWKNFNGPYWKSDTNKNIIAEIGWPTSGGQACPFEAKTCDTPAVANIRGVNDLMDGWVCDALKNGTQYWWFSAFDEPWKAQFDTADRKFESVWGLMDVDRNLKDGIKIPDCGGQEVPKLS</sequence>
<dbReference type="Gene3D" id="3.20.20.80">
    <property type="entry name" value="Glycosidases"/>
    <property type="match status" value="1"/>
</dbReference>
<evidence type="ECO:0000313" key="17">
    <source>
        <dbReference type="EMBL" id="KAH6697340.1"/>
    </source>
</evidence>
<accession>A0A9P9AH53</accession>
<keyword evidence="6" id="KW-0378">Hydrolase</keyword>
<comment type="caution">
    <text evidence="17">The sequence shown here is derived from an EMBL/GenBank/DDBJ whole genome shotgun (WGS) entry which is preliminary data.</text>
</comment>
<keyword evidence="7 16" id="KW-0472">Membrane</keyword>
<evidence type="ECO:0000256" key="5">
    <source>
        <dbReference type="ARBA" id="ARBA00022475"/>
    </source>
</evidence>
<feature type="region of interest" description="Disordered" evidence="15">
    <location>
        <begin position="1"/>
        <end position="152"/>
    </location>
</feature>
<dbReference type="GO" id="GO:0009277">
    <property type="term" value="C:fungal-type cell wall"/>
    <property type="evidence" value="ECO:0007669"/>
    <property type="project" value="TreeGrafter"/>
</dbReference>
<evidence type="ECO:0000256" key="15">
    <source>
        <dbReference type="SAM" id="MobiDB-lite"/>
    </source>
</evidence>
<proteinExistence type="inferred from homology"/>
<organism evidence="17 18">
    <name type="scientific">Plectosphaerella plurivora</name>
    <dbReference type="NCBI Taxonomy" id="936078"/>
    <lineage>
        <taxon>Eukaryota</taxon>
        <taxon>Fungi</taxon>
        <taxon>Dikarya</taxon>
        <taxon>Ascomycota</taxon>
        <taxon>Pezizomycotina</taxon>
        <taxon>Sordariomycetes</taxon>
        <taxon>Hypocreomycetidae</taxon>
        <taxon>Glomerellales</taxon>
        <taxon>Plectosphaerellaceae</taxon>
        <taxon>Plectosphaerella</taxon>
    </lineage>
</organism>
<evidence type="ECO:0000256" key="11">
    <source>
        <dbReference type="ARBA" id="ARBA00023326"/>
    </source>
</evidence>
<feature type="compositionally biased region" description="Basic and acidic residues" evidence="15">
    <location>
        <begin position="12"/>
        <end position="24"/>
    </location>
</feature>
<feature type="compositionally biased region" description="Low complexity" evidence="15">
    <location>
        <begin position="29"/>
        <end position="44"/>
    </location>
</feature>
<reference evidence="17" key="1">
    <citation type="journal article" date="2021" name="Nat. Commun.">
        <title>Genetic determinants of endophytism in the Arabidopsis root mycobiome.</title>
        <authorList>
            <person name="Mesny F."/>
            <person name="Miyauchi S."/>
            <person name="Thiergart T."/>
            <person name="Pickel B."/>
            <person name="Atanasova L."/>
            <person name="Karlsson M."/>
            <person name="Huettel B."/>
            <person name="Barry K.W."/>
            <person name="Haridas S."/>
            <person name="Chen C."/>
            <person name="Bauer D."/>
            <person name="Andreopoulos W."/>
            <person name="Pangilinan J."/>
            <person name="LaButti K."/>
            <person name="Riley R."/>
            <person name="Lipzen A."/>
            <person name="Clum A."/>
            <person name="Drula E."/>
            <person name="Henrissat B."/>
            <person name="Kohler A."/>
            <person name="Grigoriev I.V."/>
            <person name="Martin F.M."/>
            <person name="Hacquard S."/>
        </authorList>
    </citation>
    <scope>NUCLEOTIDE SEQUENCE</scope>
    <source>
        <strain evidence="17">MPI-SDFR-AT-0117</strain>
    </source>
</reference>
<keyword evidence="16" id="KW-1133">Transmembrane helix</keyword>
<evidence type="ECO:0000256" key="9">
    <source>
        <dbReference type="ARBA" id="ARBA00023277"/>
    </source>
</evidence>
<dbReference type="OrthoDB" id="68336at2759"/>
<evidence type="ECO:0000256" key="8">
    <source>
        <dbReference type="ARBA" id="ARBA00023180"/>
    </source>
</evidence>
<evidence type="ECO:0000313" key="18">
    <source>
        <dbReference type="Proteomes" id="UP000770015"/>
    </source>
</evidence>
<feature type="transmembrane region" description="Helical" evidence="16">
    <location>
        <begin position="354"/>
        <end position="379"/>
    </location>
</feature>
<dbReference type="GO" id="GO:0005576">
    <property type="term" value="C:extracellular region"/>
    <property type="evidence" value="ECO:0007669"/>
    <property type="project" value="TreeGrafter"/>
</dbReference>
<comment type="similarity">
    <text evidence="3">Belongs to the glycosyl hydrolase 17 family.</text>
</comment>
<dbReference type="GO" id="GO:0005886">
    <property type="term" value="C:plasma membrane"/>
    <property type="evidence" value="ECO:0007669"/>
    <property type="project" value="UniProtKB-SubCell"/>
</dbReference>
<dbReference type="PANTHER" id="PTHR16631">
    <property type="entry name" value="GLUCAN 1,3-BETA-GLUCOSIDASE"/>
    <property type="match status" value="1"/>
</dbReference>
<keyword evidence="10" id="KW-0961">Cell wall biogenesis/degradation</keyword>
<feature type="region of interest" description="Disordered" evidence="15">
    <location>
        <begin position="170"/>
        <end position="296"/>
    </location>
</feature>
<dbReference type="Proteomes" id="UP000770015">
    <property type="component" value="Unassembled WGS sequence"/>
</dbReference>
<gene>
    <name evidence="17" type="ORF">F5X68DRAFT_257545</name>
</gene>
<dbReference type="EMBL" id="JAGSXJ010000001">
    <property type="protein sequence ID" value="KAH6697340.1"/>
    <property type="molecule type" value="Genomic_DNA"/>
</dbReference>
<comment type="function">
    <text evidence="12">Glucanases play a role in cell expansion during growth, in cell-cell fusion during mating, and in spore release during sporulation. This enzyme may be involved in beta-glucan degradation. Active on laminarin and lichenan.</text>
</comment>
<dbReference type="SUPFAM" id="SSF51445">
    <property type="entry name" value="(Trans)glycosidases"/>
    <property type="match status" value="1"/>
</dbReference>
<comment type="subcellular location">
    <subcellularLocation>
        <location evidence="2">Cell membrane</location>
        <topology evidence="2">Single-pass type II membrane protein</topology>
    </subcellularLocation>
</comment>
<dbReference type="InterPro" id="IPR050732">
    <property type="entry name" value="Beta-glucan_modifiers"/>
</dbReference>
<keyword evidence="11" id="KW-0624">Polysaccharide degradation</keyword>
<feature type="compositionally biased region" description="Gly residues" evidence="15">
    <location>
        <begin position="383"/>
        <end position="399"/>
    </location>
</feature>
<evidence type="ECO:0000256" key="7">
    <source>
        <dbReference type="ARBA" id="ARBA00023136"/>
    </source>
</evidence>
<evidence type="ECO:0000256" key="6">
    <source>
        <dbReference type="ARBA" id="ARBA00022801"/>
    </source>
</evidence>